<keyword evidence="7" id="KW-1133">Transmembrane helix</keyword>
<dbReference type="SMART" id="SM00387">
    <property type="entry name" value="HATPase_c"/>
    <property type="match status" value="1"/>
</dbReference>
<dbReference type="PANTHER" id="PTHR45453">
    <property type="entry name" value="PHOSPHATE REGULON SENSOR PROTEIN PHOR"/>
    <property type="match status" value="1"/>
</dbReference>
<dbReference type="Gene3D" id="1.10.287.130">
    <property type="match status" value="1"/>
</dbReference>
<dbReference type="Proteomes" id="UP000829708">
    <property type="component" value="Chromosome"/>
</dbReference>
<name>A0ABY4D6U1_9SPIR</name>
<dbReference type="Pfam" id="PF02518">
    <property type="entry name" value="HATPase_c"/>
    <property type="match status" value="1"/>
</dbReference>
<dbReference type="InterPro" id="IPR003594">
    <property type="entry name" value="HATPase_dom"/>
</dbReference>
<gene>
    <name evidence="9" type="ORF">MUG09_09015</name>
</gene>
<evidence type="ECO:0000256" key="4">
    <source>
        <dbReference type="ARBA" id="ARBA00022679"/>
    </source>
</evidence>
<keyword evidence="6" id="KW-0902">Two-component regulatory system</keyword>
<dbReference type="EMBL" id="CP094929">
    <property type="protein sequence ID" value="UOM49695.1"/>
    <property type="molecule type" value="Genomic_DNA"/>
</dbReference>
<dbReference type="InterPro" id="IPR050351">
    <property type="entry name" value="BphY/WalK/GraS-like"/>
</dbReference>
<dbReference type="InterPro" id="IPR036890">
    <property type="entry name" value="HATPase_C_sf"/>
</dbReference>
<keyword evidence="3" id="KW-0597">Phosphoprotein</keyword>
<evidence type="ECO:0000256" key="7">
    <source>
        <dbReference type="SAM" id="Phobius"/>
    </source>
</evidence>
<dbReference type="Pfam" id="PF00512">
    <property type="entry name" value="HisKA"/>
    <property type="match status" value="1"/>
</dbReference>
<keyword evidence="5 9" id="KW-0418">Kinase</keyword>
<evidence type="ECO:0000313" key="9">
    <source>
        <dbReference type="EMBL" id="UOM49695.1"/>
    </source>
</evidence>
<dbReference type="InterPro" id="IPR003661">
    <property type="entry name" value="HisK_dim/P_dom"/>
</dbReference>
<sequence length="444" mass="49276">MRKPFSLAALNLALVILSLLIFALVLSFFLSFGLDAAQASWHAKEEASLNAYIVAQLLDAQQPVTADTASTLFGSLPYAPTYLYVTDSLGQLLYSYRKAERGAGRGRGLQFGLVENLTWLEVKSGSGELLYRYAVNLPTFSEMEGNASLLAAAKRILIRALLIALIVSTLLAFLFLKPLKKQSRNLAQALDRMAGGERTVAVESKHVVEFDIIANAARTLQETLKGEEKLRRQWAEDIAHDLRTPVSVLKGQLEAVGDNVLPFNEERLVLLQQETVRLESLIDSLALLTKLESPDLVVHTSMIHLKPFLHTFVQRFEAEAAKRDMHIQLPSDDALLDADQQLFTRAMENLMSNAIKYGLEHSIVQVRFTSNAEKSAESLTIENEGTIEESYLPRLFDRLSRGEAGRSSQGSGLGLSIVKAIVQAHRWTIEVESNTTTTFTLRFT</sequence>
<proteinExistence type="predicted"/>
<evidence type="ECO:0000256" key="2">
    <source>
        <dbReference type="ARBA" id="ARBA00012438"/>
    </source>
</evidence>
<organism evidence="9 10">
    <name type="scientific">Sphaerochaeta associata</name>
    <dbReference type="NCBI Taxonomy" id="1129264"/>
    <lineage>
        <taxon>Bacteria</taxon>
        <taxon>Pseudomonadati</taxon>
        <taxon>Spirochaetota</taxon>
        <taxon>Spirochaetia</taxon>
        <taxon>Spirochaetales</taxon>
        <taxon>Sphaerochaetaceae</taxon>
        <taxon>Sphaerochaeta</taxon>
    </lineage>
</organism>
<dbReference type="Gene3D" id="6.10.340.10">
    <property type="match status" value="1"/>
</dbReference>
<accession>A0ABY4D6U1</accession>
<keyword evidence="4" id="KW-0808">Transferase</keyword>
<dbReference type="EC" id="2.7.13.3" evidence="2"/>
<keyword evidence="10" id="KW-1185">Reference proteome</keyword>
<evidence type="ECO:0000259" key="8">
    <source>
        <dbReference type="PROSITE" id="PS50109"/>
    </source>
</evidence>
<dbReference type="SUPFAM" id="SSF47384">
    <property type="entry name" value="Homodimeric domain of signal transducing histidine kinase"/>
    <property type="match status" value="1"/>
</dbReference>
<dbReference type="PROSITE" id="PS50109">
    <property type="entry name" value="HIS_KIN"/>
    <property type="match status" value="1"/>
</dbReference>
<evidence type="ECO:0000256" key="6">
    <source>
        <dbReference type="ARBA" id="ARBA00023012"/>
    </source>
</evidence>
<evidence type="ECO:0000256" key="5">
    <source>
        <dbReference type="ARBA" id="ARBA00022777"/>
    </source>
</evidence>
<keyword evidence="7" id="KW-0472">Membrane</keyword>
<dbReference type="PANTHER" id="PTHR45453:SF1">
    <property type="entry name" value="PHOSPHATE REGULON SENSOR PROTEIN PHOR"/>
    <property type="match status" value="1"/>
</dbReference>
<dbReference type="RefSeq" id="WP_244771089.1">
    <property type="nucleotide sequence ID" value="NZ_CP094929.1"/>
</dbReference>
<evidence type="ECO:0000256" key="3">
    <source>
        <dbReference type="ARBA" id="ARBA00022553"/>
    </source>
</evidence>
<dbReference type="Gene3D" id="3.30.565.10">
    <property type="entry name" value="Histidine kinase-like ATPase, C-terminal domain"/>
    <property type="match status" value="1"/>
</dbReference>
<evidence type="ECO:0000256" key="1">
    <source>
        <dbReference type="ARBA" id="ARBA00000085"/>
    </source>
</evidence>
<feature type="domain" description="Histidine kinase" evidence="8">
    <location>
        <begin position="237"/>
        <end position="444"/>
    </location>
</feature>
<dbReference type="InterPro" id="IPR036097">
    <property type="entry name" value="HisK_dim/P_sf"/>
</dbReference>
<dbReference type="SUPFAM" id="SSF55874">
    <property type="entry name" value="ATPase domain of HSP90 chaperone/DNA topoisomerase II/histidine kinase"/>
    <property type="match status" value="1"/>
</dbReference>
<reference evidence="10" key="1">
    <citation type="journal article" date="2024" name="J Bioinform Genom">
        <title>Complete genome sequence of the type strain bacterium Sphaerochaeta associata GLS2t (VKM B-2742)t.</title>
        <authorList>
            <person name="Troshina O.Y."/>
            <person name="Tepeeva A.N."/>
            <person name="Arzamasceva V.O."/>
            <person name="Whitman W.B."/>
            <person name="Varghese N."/>
            <person name="Shapiro N."/>
            <person name="Woyke T."/>
            <person name="Kripides N.C."/>
            <person name="Vasilenko O.V."/>
        </authorList>
    </citation>
    <scope>NUCLEOTIDE SEQUENCE [LARGE SCALE GENOMIC DNA]</scope>
    <source>
        <strain evidence="10">GLS2T</strain>
    </source>
</reference>
<dbReference type="GO" id="GO:0016301">
    <property type="term" value="F:kinase activity"/>
    <property type="evidence" value="ECO:0007669"/>
    <property type="project" value="UniProtKB-KW"/>
</dbReference>
<feature type="transmembrane region" description="Helical" evidence="7">
    <location>
        <begin position="156"/>
        <end position="176"/>
    </location>
</feature>
<dbReference type="SMART" id="SM00388">
    <property type="entry name" value="HisKA"/>
    <property type="match status" value="1"/>
</dbReference>
<protein>
    <recommendedName>
        <fullName evidence="2">histidine kinase</fullName>
        <ecNumber evidence="2">2.7.13.3</ecNumber>
    </recommendedName>
</protein>
<evidence type="ECO:0000313" key="10">
    <source>
        <dbReference type="Proteomes" id="UP000829708"/>
    </source>
</evidence>
<comment type="catalytic activity">
    <reaction evidence="1">
        <text>ATP + protein L-histidine = ADP + protein N-phospho-L-histidine.</text>
        <dbReference type="EC" id="2.7.13.3"/>
    </reaction>
</comment>
<dbReference type="InterPro" id="IPR005467">
    <property type="entry name" value="His_kinase_dom"/>
</dbReference>
<keyword evidence="7" id="KW-0812">Transmembrane</keyword>
<dbReference type="CDD" id="cd00082">
    <property type="entry name" value="HisKA"/>
    <property type="match status" value="1"/>
</dbReference>